<keyword evidence="8" id="KW-0863">Zinc-finger</keyword>
<dbReference type="GO" id="GO:0004523">
    <property type="term" value="F:RNA-DNA hybrid ribonuclease activity"/>
    <property type="evidence" value="ECO:0007669"/>
    <property type="project" value="InterPro"/>
</dbReference>
<dbReference type="AlphaFoldDB" id="A0A7L3M8E0"/>
<dbReference type="InterPro" id="IPR003308">
    <property type="entry name" value="Integrase_Zn-bd_dom_N"/>
</dbReference>
<evidence type="ECO:0000256" key="4">
    <source>
        <dbReference type="ARBA" id="ARBA00022723"/>
    </source>
</evidence>
<evidence type="ECO:0000256" key="2">
    <source>
        <dbReference type="ARBA" id="ARBA00022695"/>
    </source>
</evidence>
<feature type="non-terminal residue" evidence="11">
    <location>
        <position position="155"/>
    </location>
</feature>
<evidence type="ECO:0000259" key="9">
    <source>
        <dbReference type="PROSITE" id="PS50876"/>
    </source>
</evidence>
<gene>
    <name evidence="11" type="primary">Ervk19_0</name>
    <name evidence="11" type="ORF">HORVUL_R11616</name>
</gene>
<evidence type="ECO:0000313" key="12">
    <source>
        <dbReference type="Proteomes" id="UP000558460"/>
    </source>
</evidence>
<dbReference type="GO" id="GO:0003964">
    <property type="term" value="F:RNA-directed DNA polymerase activity"/>
    <property type="evidence" value="ECO:0007669"/>
    <property type="project" value="UniProtKB-KW"/>
</dbReference>
<keyword evidence="4" id="KW-0479">Metal-binding</keyword>
<evidence type="ECO:0000259" key="10">
    <source>
        <dbReference type="PROSITE" id="PS50879"/>
    </source>
</evidence>
<evidence type="ECO:0000256" key="6">
    <source>
        <dbReference type="ARBA" id="ARBA00022801"/>
    </source>
</evidence>
<evidence type="ECO:0000256" key="7">
    <source>
        <dbReference type="ARBA" id="ARBA00022918"/>
    </source>
</evidence>
<keyword evidence="3" id="KW-0540">Nuclease</keyword>
<keyword evidence="7" id="KW-0695">RNA-directed DNA polymerase</keyword>
<dbReference type="InterPro" id="IPR002156">
    <property type="entry name" value="RNaseH_domain"/>
</dbReference>
<feature type="domain" description="RNase H type-1" evidence="10">
    <location>
        <begin position="1"/>
        <end position="95"/>
    </location>
</feature>
<dbReference type="Gene3D" id="1.10.10.200">
    <property type="match status" value="1"/>
</dbReference>
<reference evidence="11 12" key="1">
    <citation type="submission" date="2019-09" db="EMBL/GenBank/DDBJ databases">
        <title>Bird 10,000 Genomes (B10K) Project - Family phase.</title>
        <authorList>
            <person name="Zhang G."/>
        </authorList>
    </citation>
    <scope>NUCLEOTIDE SEQUENCE [LARGE SCALE GENOMIC DNA]</scope>
    <source>
        <strain evidence="11">B10K-DU-029-69</strain>
        <tissue evidence="11">Muscle</tissue>
    </source>
</reference>
<evidence type="ECO:0000313" key="11">
    <source>
        <dbReference type="EMBL" id="NXU61560.1"/>
    </source>
</evidence>
<dbReference type="PANTHER" id="PTHR41694:SF3">
    <property type="entry name" value="RNA-DIRECTED DNA POLYMERASE-RELATED"/>
    <property type="match status" value="1"/>
</dbReference>
<sequence>AELAAVVRTFERFSEPFNLVTDSAYVAGMVARAEHSALKEISNKALFELLSKLIYAVSRREQPFFVMHVRLHTDLPGIIAEGNSHADSLAAAPIGLCNLPDLFQQAKLSHQMFHQNVPGLVKQFHLKHDQAKAIVATCPKCQKSALPSLGVGINP</sequence>
<dbReference type="GO" id="GO:0008270">
    <property type="term" value="F:zinc ion binding"/>
    <property type="evidence" value="ECO:0007669"/>
    <property type="project" value="UniProtKB-KW"/>
</dbReference>
<keyword evidence="2" id="KW-0548">Nucleotidyltransferase</keyword>
<feature type="non-terminal residue" evidence="11">
    <location>
        <position position="1"/>
    </location>
</feature>
<dbReference type="Pfam" id="PF00075">
    <property type="entry name" value="RNase_H"/>
    <property type="match status" value="1"/>
</dbReference>
<dbReference type="InterPro" id="IPR017856">
    <property type="entry name" value="Integrase-like_N"/>
</dbReference>
<evidence type="ECO:0000256" key="8">
    <source>
        <dbReference type="PROSITE-ProRule" id="PRU00450"/>
    </source>
</evidence>
<accession>A0A7L3M8E0</accession>
<proteinExistence type="predicted"/>
<dbReference type="OrthoDB" id="9386368at2759"/>
<keyword evidence="1" id="KW-0808">Transferase</keyword>
<keyword evidence="12" id="KW-1185">Reference proteome</keyword>
<keyword evidence="8" id="KW-0862">Zinc</keyword>
<comment type="caution">
    <text evidence="11">The sequence shown here is derived from an EMBL/GenBank/DDBJ whole genome shotgun (WGS) entry which is preliminary data.</text>
</comment>
<dbReference type="SUPFAM" id="SSF53098">
    <property type="entry name" value="Ribonuclease H-like"/>
    <property type="match status" value="1"/>
</dbReference>
<dbReference type="InterPro" id="IPR012337">
    <property type="entry name" value="RNaseH-like_sf"/>
</dbReference>
<dbReference type="PANTHER" id="PTHR41694">
    <property type="entry name" value="ENDOGENOUS RETROVIRUS GROUP K MEMBER POL PROTEIN"/>
    <property type="match status" value="1"/>
</dbReference>
<dbReference type="Gene3D" id="3.30.420.10">
    <property type="entry name" value="Ribonuclease H-like superfamily/Ribonuclease H"/>
    <property type="match status" value="1"/>
</dbReference>
<dbReference type="EMBL" id="VZUA01024619">
    <property type="protein sequence ID" value="NXU61560.1"/>
    <property type="molecule type" value="Genomic_DNA"/>
</dbReference>
<feature type="domain" description="Integrase-type" evidence="9">
    <location>
        <begin position="101"/>
        <end position="142"/>
    </location>
</feature>
<organism evidence="11 12">
    <name type="scientific">Horornis vulcanius</name>
    <dbReference type="NCBI Taxonomy" id="2585811"/>
    <lineage>
        <taxon>Eukaryota</taxon>
        <taxon>Metazoa</taxon>
        <taxon>Chordata</taxon>
        <taxon>Craniata</taxon>
        <taxon>Vertebrata</taxon>
        <taxon>Euteleostomi</taxon>
        <taxon>Archelosauria</taxon>
        <taxon>Archosauria</taxon>
        <taxon>Dinosauria</taxon>
        <taxon>Saurischia</taxon>
        <taxon>Theropoda</taxon>
        <taxon>Coelurosauria</taxon>
        <taxon>Aves</taxon>
        <taxon>Neognathae</taxon>
        <taxon>Neoaves</taxon>
        <taxon>Telluraves</taxon>
        <taxon>Australaves</taxon>
        <taxon>Passeriformes</taxon>
        <taxon>Sylvioidea</taxon>
        <taxon>Scotocercidae</taxon>
        <taxon>Horornis</taxon>
    </lineage>
</organism>
<dbReference type="Proteomes" id="UP000558460">
    <property type="component" value="Unassembled WGS sequence"/>
</dbReference>
<dbReference type="GO" id="GO:0035613">
    <property type="term" value="F:RNA stem-loop binding"/>
    <property type="evidence" value="ECO:0007669"/>
    <property type="project" value="TreeGrafter"/>
</dbReference>
<keyword evidence="5" id="KW-0255">Endonuclease</keyword>
<evidence type="ECO:0000256" key="5">
    <source>
        <dbReference type="ARBA" id="ARBA00022759"/>
    </source>
</evidence>
<dbReference type="PROSITE" id="PS50879">
    <property type="entry name" value="RNASE_H_1"/>
    <property type="match status" value="1"/>
</dbReference>
<name>A0A7L3M8E0_9PASS</name>
<protein>
    <submittedName>
        <fullName evidence="11">POK19 protein</fullName>
    </submittedName>
</protein>
<evidence type="ECO:0000256" key="3">
    <source>
        <dbReference type="ARBA" id="ARBA00022722"/>
    </source>
</evidence>
<dbReference type="SUPFAM" id="SSF46919">
    <property type="entry name" value="N-terminal Zn binding domain of HIV integrase"/>
    <property type="match status" value="1"/>
</dbReference>
<evidence type="ECO:0000256" key="1">
    <source>
        <dbReference type="ARBA" id="ARBA00022679"/>
    </source>
</evidence>
<keyword evidence="6" id="KW-0378">Hydrolase</keyword>
<dbReference type="PROSITE" id="PS50876">
    <property type="entry name" value="ZF_INTEGRASE"/>
    <property type="match status" value="1"/>
</dbReference>
<dbReference type="Pfam" id="PF02022">
    <property type="entry name" value="Integrase_Zn"/>
    <property type="match status" value="1"/>
</dbReference>
<dbReference type="InterPro" id="IPR036397">
    <property type="entry name" value="RNaseH_sf"/>
</dbReference>